<name>A0A2H6N263_9SAUR</name>
<dbReference type="AlphaFoldDB" id="A0A2H6N263"/>
<accession>A0A2H6N263</accession>
<proteinExistence type="predicted"/>
<evidence type="ECO:0000313" key="1">
    <source>
        <dbReference type="EMBL" id="LAA22893.1"/>
    </source>
</evidence>
<protein>
    <submittedName>
        <fullName evidence="1">Uncharacterized protein</fullName>
    </submittedName>
</protein>
<reference evidence="1" key="1">
    <citation type="submission" date="2017-07" db="EMBL/GenBank/DDBJ databases">
        <authorList>
            <person name="Mikheyev A."/>
            <person name="Grau M."/>
        </authorList>
    </citation>
    <scope>NUCLEOTIDE SEQUENCE</scope>
    <source>
        <tissue evidence="1">Venom_gland</tissue>
    </source>
</reference>
<organism evidence="1">
    <name type="scientific">Micrurus carvalhoi</name>
    <dbReference type="NCBI Taxonomy" id="3147026"/>
    <lineage>
        <taxon>Eukaryota</taxon>
        <taxon>Metazoa</taxon>
        <taxon>Chordata</taxon>
        <taxon>Craniata</taxon>
        <taxon>Vertebrata</taxon>
        <taxon>Euteleostomi</taxon>
        <taxon>Lepidosauria</taxon>
        <taxon>Squamata</taxon>
        <taxon>Bifurcata</taxon>
        <taxon>Unidentata</taxon>
        <taxon>Episquamata</taxon>
        <taxon>Toxicofera</taxon>
        <taxon>Serpentes</taxon>
        <taxon>Colubroidea</taxon>
        <taxon>Elapidae</taxon>
        <taxon>Elapinae</taxon>
        <taxon>Micrurus</taxon>
    </lineage>
</organism>
<reference evidence="1" key="2">
    <citation type="submission" date="2017-12" db="EMBL/GenBank/DDBJ databases">
        <title>Coralsnake Venomics: Analyses of Venom Gland Transcriptomes and Proteomes of Six Brazilian Taxa.</title>
        <authorList>
            <person name="Aird S.D."/>
            <person name="Jorge da Silva N."/>
            <person name="Qiu L."/>
            <person name="Villar-Briones A."/>
            <person name="Aparecida-Saddi V."/>
            <person name="Campos-Telles M.P."/>
            <person name="Grau M."/>
            <person name="Mikheyev A.S."/>
        </authorList>
    </citation>
    <scope>NUCLEOTIDE SEQUENCE</scope>
    <source>
        <tissue evidence="1">Venom_gland</tissue>
    </source>
</reference>
<sequence length="126" mass="14142">MAVLCIDWVCLKLHKKAKWSQAWWGGRGSGSPGRGGMGRISGALLNVLRSCLVITTRRTRIAVTEKSNHVSISLNDHFAQDCANWDSGPSCAYKSMIACIYKTATDQQEREFPSSFVFLFFLNKFY</sequence>
<dbReference type="EMBL" id="IACI01036070">
    <property type="protein sequence ID" value="LAA22893.1"/>
    <property type="molecule type" value="Transcribed_RNA"/>
</dbReference>